<accession>A0A5C5WTL1</accession>
<keyword evidence="4" id="KW-1185">Reference proteome</keyword>
<evidence type="ECO:0000313" key="4">
    <source>
        <dbReference type="Proteomes" id="UP000316598"/>
    </source>
</evidence>
<feature type="signal peptide" evidence="2">
    <location>
        <begin position="1"/>
        <end position="22"/>
    </location>
</feature>
<name>A0A5C5WTL1_9BACT</name>
<dbReference type="OrthoDB" id="286973at2"/>
<feature type="compositionally biased region" description="Basic and acidic residues" evidence="1">
    <location>
        <begin position="35"/>
        <end position="44"/>
    </location>
</feature>
<keyword evidence="2" id="KW-0732">Signal</keyword>
<reference evidence="3 4" key="1">
    <citation type="submission" date="2019-02" db="EMBL/GenBank/DDBJ databases">
        <title>Deep-cultivation of Planctomycetes and their phenomic and genomic characterization uncovers novel biology.</title>
        <authorList>
            <person name="Wiegand S."/>
            <person name="Jogler M."/>
            <person name="Boedeker C."/>
            <person name="Pinto D."/>
            <person name="Vollmers J."/>
            <person name="Rivas-Marin E."/>
            <person name="Kohn T."/>
            <person name="Peeters S.H."/>
            <person name="Heuer A."/>
            <person name="Rast P."/>
            <person name="Oberbeckmann S."/>
            <person name="Bunk B."/>
            <person name="Jeske O."/>
            <person name="Meyerdierks A."/>
            <person name="Storesund J.E."/>
            <person name="Kallscheuer N."/>
            <person name="Luecker S."/>
            <person name="Lage O.M."/>
            <person name="Pohl T."/>
            <person name="Merkel B.J."/>
            <person name="Hornburger P."/>
            <person name="Mueller R.-W."/>
            <person name="Bruemmer F."/>
            <person name="Labrenz M."/>
            <person name="Spormann A.M."/>
            <person name="Op Den Camp H."/>
            <person name="Overmann J."/>
            <person name="Amann R."/>
            <person name="Jetten M.S.M."/>
            <person name="Mascher T."/>
            <person name="Medema M.H."/>
            <person name="Devos D.P."/>
            <person name="Kaster A.-K."/>
            <person name="Ovreas L."/>
            <person name="Rohde M."/>
            <person name="Galperin M.Y."/>
            <person name="Jogler C."/>
        </authorList>
    </citation>
    <scope>NUCLEOTIDE SEQUENCE [LARGE SCALE GENOMIC DNA]</scope>
    <source>
        <strain evidence="3 4">Pla22</strain>
    </source>
</reference>
<organism evidence="3 4">
    <name type="scientific">Rubripirellula amarantea</name>
    <dbReference type="NCBI Taxonomy" id="2527999"/>
    <lineage>
        <taxon>Bacteria</taxon>
        <taxon>Pseudomonadati</taxon>
        <taxon>Planctomycetota</taxon>
        <taxon>Planctomycetia</taxon>
        <taxon>Pirellulales</taxon>
        <taxon>Pirellulaceae</taxon>
        <taxon>Rubripirellula</taxon>
    </lineage>
</organism>
<evidence type="ECO:0000256" key="2">
    <source>
        <dbReference type="SAM" id="SignalP"/>
    </source>
</evidence>
<dbReference type="Proteomes" id="UP000316598">
    <property type="component" value="Unassembled WGS sequence"/>
</dbReference>
<protein>
    <submittedName>
        <fullName evidence="3">Uncharacterized protein</fullName>
    </submittedName>
</protein>
<evidence type="ECO:0000313" key="3">
    <source>
        <dbReference type="EMBL" id="TWT54007.1"/>
    </source>
</evidence>
<feature type="chain" id="PRO_5023041215" evidence="2">
    <location>
        <begin position="23"/>
        <end position="219"/>
    </location>
</feature>
<comment type="caution">
    <text evidence="3">The sequence shown here is derived from an EMBL/GenBank/DDBJ whole genome shotgun (WGS) entry which is preliminary data.</text>
</comment>
<dbReference type="RefSeq" id="WP_146514125.1">
    <property type="nucleotide sequence ID" value="NZ_SJPI01000001.1"/>
</dbReference>
<proteinExistence type="predicted"/>
<evidence type="ECO:0000256" key="1">
    <source>
        <dbReference type="SAM" id="MobiDB-lite"/>
    </source>
</evidence>
<sequence length="219" mass="24931" precursor="true">MNRILAPIAFLTVAAICVPASAQRFSISIGRHSSHHDSHFDSHHTSRHLSHHSGGIGHIRHTPNIERLDNYADQLAEVARHLHDDAHMLSQDYEHSTAIEAYVSQLERVQEHLHEILHHSANRGRVSLGLIGHVQSDFRQVERLVSKLDRQLSHQTIDGARTRDFHTIRHMRGVIASEMRPLLSRVNQELYGFRGNVDGDIHHGHSHRSTPIISRRIGF</sequence>
<dbReference type="AlphaFoldDB" id="A0A5C5WTL1"/>
<gene>
    <name evidence="3" type="ORF">Pla22_16410</name>
</gene>
<dbReference type="EMBL" id="SJPI01000001">
    <property type="protein sequence ID" value="TWT54007.1"/>
    <property type="molecule type" value="Genomic_DNA"/>
</dbReference>
<feature type="region of interest" description="Disordered" evidence="1">
    <location>
        <begin position="32"/>
        <end position="55"/>
    </location>
</feature>